<dbReference type="PROSITE" id="PS00525">
    <property type="entry name" value="RIBOSOMAL_L6_1"/>
    <property type="match status" value="1"/>
</dbReference>
<dbReference type="GO" id="GO:0019843">
    <property type="term" value="F:rRNA binding"/>
    <property type="evidence" value="ECO:0007669"/>
    <property type="project" value="InterPro"/>
</dbReference>
<dbReference type="SUPFAM" id="SSF56053">
    <property type="entry name" value="Ribosomal protein L6"/>
    <property type="match status" value="2"/>
</dbReference>
<evidence type="ECO:0000313" key="4">
    <source>
        <dbReference type="EMBL" id="XBT18311.1"/>
    </source>
</evidence>
<dbReference type="InterPro" id="IPR002358">
    <property type="entry name" value="Ribosomal_uL6_CS"/>
</dbReference>
<proteinExistence type="predicted"/>
<dbReference type="PRINTS" id="PR00059">
    <property type="entry name" value="RIBOSOMALL6"/>
</dbReference>
<dbReference type="GO" id="GO:0003735">
    <property type="term" value="F:structural constituent of ribosome"/>
    <property type="evidence" value="ECO:0007669"/>
    <property type="project" value="InterPro"/>
</dbReference>
<dbReference type="Gene3D" id="3.90.930.12">
    <property type="entry name" value="Ribosomal protein L6, alpha-beta domain"/>
    <property type="match status" value="2"/>
</dbReference>
<name>A0AAU7QRD9_9FLAO</name>
<sequence>MSRIGKKKIFIPKKVIVKYINNILYVKGILGKLQLKINREIILLMKKKYIKLKIYNKKSNLLKSLYGLYRTLINNMIIGVYKGFKKTLLVIGIEYKVLLHKHNNILEFDLGYSHNIMIDIPKCINVKLNNKENNILINLYSYNNVILGLYSSIIKSFKKPDSYKGKGIRYLNEYIFKKVKKKV</sequence>
<dbReference type="EMBL" id="CP157894">
    <property type="protein sequence ID" value="XBT18311.1"/>
    <property type="molecule type" value="Genomic_DNA"/>
</dbReference>
<evidence type="ECO:0000256" key="2">
    <source>
        <dbReference type="ARBA" id="ARBA00023274"/>
    </source>
</evidence>
<keyword evidence="1 4" id="KW-0689">Ribosomal protein</keyword>
<accession>A0AAU7QRD9</accession>
<dbReference type="GO" id="GO:0002181">
    <property type="term" value="P:cytoplasmic translation"/>
    <property type="evidence" value="ECO:0007669"/>
    <property type="project" value="TreeGrafter"/>
</dbReference>
<dbReference type="GO" id="GO:0005840">
    <property type="term" value="C:ribosome"/>
    <property type="evidence" value="ECO:0007669"/>
    <property type="project" value="UniProtKB-KW"/>
</dbReference>
<organism evidence="4">
    <name type="scientific">Candidatus Shikimatogenerans sp. Tduv</name>
    <dbReference type="NCBI Taxonomy" id="3158567"/>
    <lineage>
        <taxon>Bacteria</taxon>
        <taxon>Pseudomonadati</taxon>
        <taxon>Bacteroidota</taxon>
        <taxon>Flavobacteriia</taxon>
        <taxon>Flavobacteriales</taxon>
        <taxon>Candidatus Shikimatogenerans</taxon>
    </lineage>
</organism>
<dbReference type="AlphaFoldDB" id="A0AAU7QRD9"/>
<gene>
    <name evidence="4" type="ORF">ABNO50_00605</name>
</gene>
<evidence type="ECO:0000256" key="1">
    <source>
        <dbReference type="ARBA" id="ARBA00022980"/>
    </source>
</evidence>
<reference evidence="4" key="1">
    <citation type="submission" date="2024-06" db="EMBL/GenBank/DDBJ databases">
        <title>Diversity, functionality, and evolutionary history of bacterial symbionts in false click beetles (Coleoptera, Throscidae).</title>
        <authorList>
            <person name="Wierz J.C."/>
            <person name="Malm H."/>
            <person name="Kaltenpoth M."/>
            <person name="Engl T."/>
        </authorList>
    </citation>
    <scope>NUCLEOTIDE SEQUENCE</scope>
    <source>
        <strain evidence="4">Tduv</strain>
    </source>
</reference>
<dbReference type="PANTHER" id="PTHR11655:SF14">
    <property type="entry name" value="LARGE RIBOSOMAL SUBUNIT PROTEIN UL6M"/>
    <property type="match status" value="1"/>
</dbReference>
<dbReference type="InterPro" id="IPR000702">
    <property type="entry name" value="Ribosomal_uL6-like"/>
</dbReference>
<dbReference type="PIRSF" id="PIRSF002162">
    <property type="entry name" value="Ribosomal_L6"/>
    <property type="match status" value="1"/>
</dbReference>
<protein>
    <recommendedName>
        <fullName evidence="3">50S ribosomal protein L6</fullName>
    </recommendedName>
</protein>
<dbReference type="GO" id="GO:1990904">
    <property type="term" value="C:ribonucleoprotein complex"/>
    <property type="evidence" value="ECO:0007669"/>
    <property type="project" value="UniProtKB-KW"/>
</dbReference>
<evidence type="ECO:0000256" key="3">
    <source>
        <dbReference type="ARBA" id="ARBA00035454"/>
    </source>
</evidence>
<dbReference type="InterPro" id="IPR036789">
    <property type="entry name" value="Ribosomal_uL6-like_a/b-dom_sf"/>
</dbReference>
<dbReference type="InterPro" id="IPR019906">
    <property type="entry name" value="Ribosomal_uL6_bac-type"/>
</dbReference>
<keyword evidence="2" id="KW-0687">Ribonucleoprotein</keyword>
<dbReference type="PANTHER" id="PTHR11655">
    <property type="entry name" value="60S/50S RIBOSOMAL PROTEIN L6/L9"/>
    <property type="match status" value="1"/>
</dbReference>